<dbReference type="CDD" id="cd09272">
    <property type="entry name" value="RNase_HI_RT_Ty1"/>
    <property type="match status" value="1"/>
</dbReference>
<dbReference type="RefSeq" id="XP_019086271.1">
    <property type="nucleotide sequence ID" value="XM_019230726.1"/>
</dbReference>
<organism evidence="2 3">
    <name type="scientific">Camelina sativa</name>
    <name type="common">False flax</name>
    <name type="synonym">Myagrum sativum</name>
    <dbReference type="NCBI Taxonomy" id="90675"/>
    <lineage>
        <taxon>Eukaryota</taxon>
        <taxon>Viridiplantae</taxon>
        <taxon>Streptophyta</taxon>
        <taxon>Embryophyta</taxon>
        <taxon>Tracheophyta</taxon>
        <taxon>Spermatophyta</taxon>
        <taxon>Magnoliopsida</taxon>
        <taxon>eudicotyledons</taxon>
        <taxon>Gunneridae</taxon>
        <taxon>Pentapetalae</taxon>
        <taxon>rosids</taxon>
        <taxon>malvids</taxon>
        <taxon>Brassicales</taxon>
        <taxon>Brassicaceae</taxon>
        <taxon>Camelineae</taxon>
        <taxon>Camelina</taxon>
    </lineage>
</organism>
<name>A0ABM1QHN3_CAMSA</name>
<dbReference type="GeneID" id="109126850"/>
<dbReference type="InterPro" id="IPR043502">
    <property type="entry name" value="DNA/RNA_pol_sf"/>
</dbReference>
<feature type="domain" description="Reverse transcriptase Ty1/copia-type" evidence="1">
    <location>
        <begin position="1"/>
        <end position="146"/>
    </location>
</feature>
<proteinExistence type="predicted"/>
<dbReference type="Pfam" id="PF07727">
    <property type="entry name" value="RVT_2"/>
    <property type="match status" value="1"/>
</dbReference>
<sequence length="317" mass="35925">MEQPPEFVDVYRPNYVCRIQKSVYGLKQVPRAWYVELRTYLLQFGFHNSVSDTSLFILKKGKSIVYMLVYVDDILVTGNDNELLRQTLDALSSRFSIKNHEELQYFFGIEAKRGPVGLHLSQQKYVIDLLTKTNMFGAKPVTTPMSTTPKLTLRLGTPLSDPTEFRAVVGSLQYLAFTRPDISYAVNCLSQFMHQPTLDHWMAVKRVLRYLAGTSDYGILLRRGSNRSLHAYTDANWAGDYDDYVSANGYTVYLGTHHISWSSKKQQSISHSSTEAEYRSVANTSTELTLICSLLQELGLSLSRVPVIYCNNIGATN</sequence>
<dbReference type="Proteomes" id="UP000694864">
    <property type="component" value="Chromosome 10"/>
</dbReference>
<reference evidence="3" key="2">
    <citation type="submission" date="2025-08" db="UniProtKB">
        <authorList>
            <consortium name="RefSeq"/>
        </authorList>
    </citation>
    <scope>IDENTIFICATION</scope>
    <source>
        <tissue evidence="3">Leaf</tissue>
    </source>
</reference>
<evidence type="ECO:0000313" key="3">
    <source>
        <dbReference type="RefSeq" id="XP_019086271.1"/>
    </source>
</evidence>
<dbReference type="PANTHER" id="PTHR11439:SF489">
    <property type="entry name" value="RNA-DIRECTED DNA POLYMERASE"/>
    <property type="match status" value="1"/>
</dbReference>
<evidence type="ECO:0000313" key="2">
    <source>
        <dbReference type="Proteomes" id="UP000694864"/>
    </source>
</evidence>
<dbReference type="InterPro" id="IPR013103">
    <property type="entry name" value="RVT_2"/>
</dbReference>
<evidence type="ECO:0000259" key="1">
    <source>
        <dbReference type="Pfam" id="PF07727"/>
    </source>
</evidence>
<dbReference type="PANTHER" id="PTHR11439">
    <property type="entry name" value="GAG-POL-RELATED RETROTRANSPOSON"/>
    <property type="match status" value="1"/>
</dbReference>
<keyword evidence="2" id="KW-1185">Reference proteome</keyword>
<dbReference type="SUPFAM" id="SSF56672">
    <property type="entry name" value="DNA/RNA polymerases"/>
    <property type="match status" value="1"/>
</dbReference>
<protein>
    <submittedName>
        <fullName evidence="3">Uncharacterized protein LOC109126850</fullName>
    </submittedName>
</protein>
<gene>
    <name evidence="3" type="primary">LOC109126850</name>
</gene>
<reference evidence="2" key="1">
    <citation type="journal article" date="2014" name="Nat. Commun.">
        <title>The emerging biofuel crop Camelina sativa retains a highly undifferentiated hexaploid genome structure.</title>
        <authorList>
            <person name="Kagale S."/>
            <person name="Koh C."/>
            <person name="Nixon J."/>
            <person name="Bollina V."/>
            <person name="Clarke W.E."/>
            <person name="Tuteja R."/>
            <person name="Spillane C."/>
            <person name="Robinson S.J."/>
            <person name="Links M.G."/>
            <person name="Clarke C."/>
            <person name="Higgins E.E."/>
            <person name="Huebert T."/>
            <person name="Sharpe A.G."/>
            <person name="Parkin I.A."/>
        </authorList>
    </citation>
    <scope>NUCLEOTIDE SEQUENCE [LARGE SCALE GENOMIC DNA]</scope>
    <source>
        <strain evidence="2">cv. DH55</strain>
    </source>
</reference>
<accession>A0ABM1QHN3</accession>